<evidence type="ECO:0000256" key="5">
    <source>
        <dbReference type="ARBA" id="ARBA00023136"/>
    </source>
</evidence>
<protein>
    <recommendedName>
        <fullName evidence="7">MASE1 domain-containing protein</fullName>
    </recommendedName>
</protein>
<feature type="transmembrane region" description="Helical" evidence="6">
    <location>
        <begin position="154"/>
        <end position="172"/>
    </location>
</feature>
<evidence type="ECO:0000256" key="6">
    <source>
        <dbReference type="SAM" id="Phobius"/>
    </source>
</evidence>
<evidence type="ECO:0000256" key="3">
    <source>
        <dbReference type="ARBA" id="ARBA00022692"/>
    </source>
</evidence>
<feature type="transmembrane region" description="Helical" evidence="6">
    <location>
        <begin position="80"/>
        <end position="99"/>
    </location>
</feature>
<feature type="transmembrane region" description="Helical" evidence="6">
    <location>
        <begin position="12"/>
        <end position="34"/>
    </location>
</feature>
<proteinExistence type="predicted"/>
<evidence type="ECO:0000313" key="9">
    <source>
        <dbReference type="Proteomes" id="UP000316639"/>
    </source>
</evidence>
<keyword evidence="3 6" id="KW-0812">Transmembrane</keyword>
<comment type="subcellular location">
    <subcellularLocation>
        <location evidence="1">Cell membrane</location>
        <topology evidence="1">Multi-pass membrane protein</topology>
    </subcellularLocation>
</comment>
<dbReference type="Proteomes" id="UP000316639">
    <property type="component" value="Unassembled WGS sequence"/>
</dbReference>
<feature type="transmembrane region" description="Helical" evidence="6">
    <location>
        <begin position="255"/>
        <end position="278"/>
    </location>
</feature>
<feature type="transmembrane region" description="Helical" evidence="6">
    <location>
        <begin position="111"/>
        <end position="134"/>
    </location>
</feature>
<feature type="domain" description="MASE1" evidence="7">
    <location>
        <begin position="15"/>
        <end position="282"/>
    </location>
</feature>
<feature type="transmembrane region" description="Helical" evidence="6">
    <location>
        <begin position="41"/>
        <end position="60"/>
    </location>
</feature>
<comment type="caution">
    <text evidence="8">The sequence shown here is derived from an EMBL/GenBank/DDBJ whole genome shotgun (WGS) entry which is preliminary data.</text>
</comment>
<reference evidence="8 9" key="1">
    <citation type="submission" date="2019-07" db="EMBL/GenBank/DDBJ databases">
        <title>Lentzea xizangensis sp. nov., isolated from Qinghai-Tibetan Plateau Soils.</title>
        <authorList>
            <person name="Huang J."/>
        </authorList>
    </citation>
    <scope>NUCLEOTIDE SEQUENCE [LARGE SCALE GENOMIC DNA]</scope>
    <source>
        <strain evidence="8 9">FXJ1.1311</strain>
    </source>
</reference>
<dbReference type="GO" id="GO:0005886">
    <property type="term" value="C:plasma membrane"/>
    <property type="evidence" value="ECO:0007669"/>
    <property type="project" value="UniProtKB-SubCell"/>
</dbReference>
<evidence type="ECO:0000256" key="4">
    <source>
        <dbReference type="ARBA" id="ARBA00022989"/>
    </source>
</evidence>
<keyword evidence="5 6" id="KW-0472">Membrane</keyword>
<keyword evidence="9" id="KW-1185">Reference proteome</keyword>
<evidence type="ECO:0000259" key="7">
    <source>
        <dbReference type="Pfam" id="PF05231"/>
    </source>
</evidence>
<keyword evidence="4 6" id="KW-1133">Transmembrane helix</keyword>
<feature type="transmembrane region" description="Helical" evidence="6">
    <location>
        <begin position="184"/>
        <end position="202"/>
    </location>
</feature>
<sequence>MRSVNAGVRTALTVLAVAAAYYATAQVGLVLALVRGQVTPLWLPTGISLAALLLAGGRMWPGIALGAFCVNIGLGPNLLSVLLITAGNTLAPFVAYLLLRRVGFRIELDRLRDALALVFVGAFGGMAVSATMGVTSLKVAGALPWSEYPAAWSVWWTGDAMGVLVFAPLLLTLRHSWRIQRRRVAEAVLLLTATIGLTMFVTSTQLRLLFLVFPLLIWAALRFQHAGAAPCALIVSTIAVLTASDGYFAPNASVLTTMIVLQLFNGSIALTGLLLSAITSERNEARRAIEHACEQLADTVARYQGKDVRTSLGRVVPPT</sequence>
<dbReference type="EMBL" id="VOBR01000006">
    <property type="protein sequence ID" value="TWP52267.1"/>
    <property type="molecule type" value="Genomic_DNA"/>
</dbReference>
<accession>A0A563EX15</accession>
<dbReference type="OrthoDB" id="4137374at2"/>
<gene>
    <name evidence="8" type="ORF">FKR81_11930</name>
</gene>
<name>A0A563EX15_9PSEU</name>
<dbReference type="InterPro" id="IPR007895">
    <property type="entry name" value="MASE1"/>
</dbReference>
<dbReference type="PANTHER" id="PTHR45530:SF3">
    <property type="entry name" value="TWO-COMPONENT SYSTEM NARL FAMILY SENSOR HISTIDINE KINASE BARA"/>
    <property type="match status" value="1"/>
</dbReference>
<organism evidence="8 9">
    <name type="scientific">Lentzea tibetensis</name>
    <dbReference type="NCBI Taxonomy" id="2591470"/>
    <lineage>
        <taxon>Bacteria</taxon>
        <taxon>Bacillati</taxon>
        <taxon>Actinomycetota</taxon>
        <taxon>Actinomycetes</taxon>
        <taxon>Pseudonocardiales</taxon>
        <taxon>Pseudonocardiaceae</taxon>
        <taxon>Lentzea</taxon>
    </lineage>
</organism>
<evidence type="ECO:0000256" key="1">
    <source>
        <dbReference type="ARBA" id="ARBA00004651"/>
    </source>
</evidence>
<evidence type="ECO:0000313" key="8">
    <source>
        <dbReference type="EMBL" id="TWP52267.1"/>
    </source>
</evidence>
<evidence type="ECO:0000256" key="2">
    <source>
        <dbReference type="ARBA" id="ARBA00022475"/>
    </source>
</evidence>
<keyword evidence="2" id="KW-1003">Cell membrane</keyword>
<dbReference type="AlphaFoldDB" id="A0A563EX15"/>
<dbReference type="Pfam" id="PF05231">
    <property type="entry name" value="MASE1"/>
    <property type="match status" value="1"/>
</dbReference>
<dbReference type="PANTHER" id="PTHR45530">
    <property type="entry name" value="SENSORY TRANSDUCTION HISTIDINE KINASE"/>
    <property type="match status" value="1"/>
</dbReference>